<dbReference type="EMBL" id="JAHRHJ020000004">
    <property type="protein sequence ID" value="KAH9317439.1"/>
    <property type="molecule type" value="Genomic_DNA"/>
</dbReference>
<protein>
    <submittedName>
        <fullName evidence="2">Uncharacterized protein</fullName>
    </submittedName>
</protein>
<feature type="coiled-coil region" evidence="1">
    <location>
        <begin position="19"/>
        <end position="102"/>
    </location>
</feature>
<evidence type="ECO:0000313" key="2">
    <source>
        <dbReference type="EMBL" id="KAH9317439.1"/>
    </source>
</evidence>
<proteinExistence type="predicted"/>
<dbReference type="Proteomes" id="UP000824469">
    <property type="component" value="Unassembled WGS sequence"/>
</dbReference>
<reference evidence="2 3" key="1">
    <citation type="journal article" date="2021" name="Nat. Plants">
        <title>The Taxus genome provides insights into paclitaxel biosynthesis.</title>
        <authorList>
            <person name="Xiong X."/>
            <person name="Gou J."/>
            <person name="Liao Q."/>
            <person name="Li Y."/>
            <person name="Zhou Q."/>
            <person name="Bi G."/>
            <person name="Li C."/>
            <person name="Du R."/>
            <person name="Wang X."/>
            <person name="Sun T."/>
            <person name="Guo L."/>
            <person name="Liang H."/>
            <person name="Lu P."/>
            <person name="Wu Y."/>
            <person name="Zhang Z."/>
            <person name="Ro D.K."/>
            <person name="Shang Y."/>
            <person name="Huang S."/>
            <person name="Yan J."/>
        </authorList>
    </citation>
    <scope>NUCLEOTIDE SEQUENCE [LARGE SCALE GENOMIC DNA]</scope>
    <source>
        <strain evidence="2">Ta-2019</strain>
    </source>
</reference>
<feature type="non-terminal residue" evidence="2">
    <location>
        <position position="1"/>
    </location>
</feature>
<sequence length="122" mass="14532">SREETYQLEDDFQFVYVSKEQLEDELQALECALHGEEMKSNEEKVEMMDEKTENEEETCEETQKNFGFSCKILFTCVFAGLIDEEVKQIEKAALRRAQVKRKRDEILIFEDKYMKKEIEAKK</sequence>
<evidence type="ECO:0000256" key="1">
    <source>
        <dbReference type="SAM" id="Coils"/>
    </source>
</evidence>
<evidence type="ECO:0000313" key="3">
    <source>
        <dbReference type="Proteomes" id="UP000824469"/>
    </source>
</evidence>
<comment type="caution">
    <text evidence="2">The sequence shown here is derived from an EMBL/GenBank/DDBJ whole genome shotgun (WGS) entry which is preliminary data.</text>
</comment>
<keyword evidence="3" id="KW-1185">Reference proteome</keyword>
<gene>
    <name evidence="2" type="ORF">KI387_019208</name>
</gene>
<accession>A0AA38G624</accession>
<name>A0AA38G624_TAXCH</name>
<keyword evidence="1" id="KW-0175">Coiled coil</keyword>
<dbReference type="AlphaFoldDB" id="A0AA38G624"/>
<organism evidence="2 3">
    <name type="scientific">Taxus chinensis</name>
    <name type="common">Chinese yew</name>
    <name type="synonym">Taxus wallichiana var. chinensis</name>
    <dbReference type="NCBI Taxonomy" id="29808"/>
    <lineage>
        <taxon>Eukaryota</taxon>
        <taxon>Viridiplantae</taxon>
        <taxon>Streptophyta</taxon>
        <taxon>Embryophyta</taxon>
        <taxon>Tracheophyta</taxon>
        <taxon>Spermatophyta</taxon>
        <taxon>Pinopsida</taxon>
        <taxon>Pinidae</taxon>
        <taxon>Conifers II</taxon>
        <taxon>Cupressales</taxon>
        <taxon>Taxaceae</taxon>
        <taxon>Taxus</taxon>
    </lineage>
</organism>